<feature type="DNA-binding region" description="H-T-H motif" evidence="4">
    <location>
        <begin position="49"/>
        <end position="68"/>
    </location>
</feature>
<reference evidence="6 7" key="1">
    <citation type="submission" date="2019-03" db="EMBL/GenBank/DDBJ databases">
        <title>Genomic Encyclopedia of Type Strains, Phase IV (KMG-IV): sequencing the most valuable type-strain genomes for metagenomic binning, comparative biology and taxonomic classification.</title>
        <authorList>
            <person name="Goeker M."/>
        </authorList>
    </citation>
    <scope>NUCLEOTIDE SEQUENCE [LARGE SCALE GENOMIC DNA]</scope>
    <source>
        <strain evidence="6 7">DSM 45934</strain>
    </source>
</reference>
<feature type="domain" description="HTH tetR-type" evidence="5">
    <location>
        <begin position="26"/>
        <end position="86"/>
    </location>
</feature>
<dbReference type="Pfam" id="PF00440">
    <property type="entry name" value="TetR_N"/>
    <property type="match status" value="1"/>
</dbReference>
<gene>
    <name evidence="6" type="ORF">EV192_10387</name>
</gene>
<comment type="caution">
    <text evidence="6">The sequence shown here is derived from an EMBL/GenBank/DDBJ whole genome shotgun (WGS) entry which is preliminary data.</text>
</comment>
<dbReference type="Proteomes" id="UP000295680">
    <property type="component" value="Unassembled WGS sequence"/>
</dbReference>
<dbReference type="PRINTS" id="PR00455">
    <property type="entry name" value="HTHTETR"/>
</dbReference>
<dbReference type="InterPro" id="IPR050109">
    <property type="entry name" value="HTH-type_TetR-like_transc_reg"/>
</dbReference>
<protein>
    <submittedName>
        <fullName evidence="6">TetR family transcriptional regulator</fullName>
    </submittedName>
</protein>
<evidence type="ECO:0000256" key="3">
    <source>
        <dbReference type="ARBA" id="ARBA00023163"/>
    </source>
</evidence>
<evidence type="ECO:0000256" key="2">
    <source>
        <dbReference type="ARBA" id="ARBA00023125"/>
    </source>
</evidence>
<dbReference type="Gene3D" id="1.10.357.10">
    <property type="entry name" value="Tetracycline Repressor, domain 2"/>
    <property type="match status" value="1"/>
</dbReference>
<dbReference type="PROSITE" id="PS01081">
    <property type="entry name" value="HTH_TETR_1"/>
    <property type="match status" value="1"/>
</dbReference>
<dbReference type="SUPFAM" id="SSF46689">
    <property type="entry name" value="Homeodomain-like"/>
    <property type="match status" value="1"/>
</dbReference>
<name>A0A4R2JP35_9PSEU</name>
<dbReference type="AlphaFoldDB" id="A0A4R2JP35"/>
<evidence type="ECO:0000259" key="5">
    <source>
        <dbReference type="PROSITE" id="PS50977"/>
    </source>
</evidence>
<evidence type="ECO:0000313" key="6">
    <source>
        <dbReference type="EMBL" id="TCO60512.1"/>
    </source>
</evidence>
<proteinExistence type="predicted"/>
<dbReference type="RefSeq" id="WP_165960390.1">
    <property type="nucleotide sequence ID" value="NZ_SLWS01000003.1"/>
</dbReference>
<evidence type="ECO:0000256" key="4">
    <source>
        <dbReference type="PROSITE-ProRule" id="PRU00335"/>
    </source>
</evidence>
<dbReference type="InterPro" id="IPR023772">
    <property type="entry name" value="DNA-bd_HTH_TetR-type_CS"/>
</dbReference>
<evidence type="ECO:0000256" key="1">
    <source>
        <dbReference type="ARBA" id="ARBA00023015"/>
    </source>
</evidence>
<organism evidence="6 7">
    <name type="scientific">Actinocrispum wychmicini</name>
    <dbReference type="NCBI Taxonomy" id="1213861"/>
    <lineage>
        <taxon>Bacteria</taxon>
        <taxon>Bacillati</taxon>
        <taxon>Actinomycetota</taxon>
        <taxon>Actinomycetes</taxon>
        <taxon>Pseudonocardiales</taxon>
        <taxon>Pseudonocardiaceae</taxon>
        <taxon>Actinocrispum</taxon>
    </lineage>
</organism>
<evidence type="ECO:0000313" key="7">
    <source>
        <dbReference type="Proteomes" id="UP000295680"/>
    </source>
</evidence>
<keyword evidence="1" id="KW-0805">Transcription regulation</keyword>
<accession>A0A4R2JP35</accession>
<keyword evidence="2 4" id="KW-0238">DNA-binding</keyword>
<dbReference type="PROSITE" id="PS50977">
    <property type="entry name" value="HTH_TETR_2"/>
    <property type="match status" value="1"/>
</dbReference>
<sequence length="221" mass="24192">MAADVKTPDPDRARRYQSAQRAQSAAQTKARIRTAAAELFVERGYVATTIRDIARAAGVGERTVYAAFPGKADLFQHALDVATVGDEEPVAVADRSEIQAALDQPDPHTVINQTIGYTVALFERAGDLIMVTVQAADADPDMRAAADAGSQATQQLWLTLTETLHGMHALRAGLTAQSAADILYALASPHVHQLLRRHREWTRQRYHDWLTDVVTEQLLEA</sequence>
<dbReference type="InterPro" id="IPR009057">
    <property type="entry name" value="Homeodomain-like_sf"/>
</dbReference>
<dbReference type="GO" id="GO:0000976">
    <property type="term" value="F:transcription cis-regulatory region binding"/>
    <property type="evidence" value="ECO:0007669"/>
    <property type="project" value="TreeGrafter"/>
</dbReference>
<dbReference type="InterPro" id="IPR001647">
    <property type="entry name" value="HTH_TetR"/>
</dbReference>
<dbReference type="PANTHER" id="PTHR30055">
    <property type="entry name" value="HTH-TYPE TRANSCRIPTIONAL REGULATOR RUTR"/>
    <property type="match status" value="1"/>
</dbReference>
<keyword evidence="3" id="KW-0804">Transcription</keyword>
<dbReference type="PANTHER" id="PTHR30055:SF234">
    <property type="entry name" value="HTH-TYPE TRANSCRIPTIONAL REGULATOR BETI"/>
    <property type="match status" value="1"/>
</dbReference>
<dbReference type="GO" id="GO:0003700">
    <property type="term" value="F:DNA-binding transcription factor activity"/>
    <property type="evidence" value="ECO:0007669"/>
    <property type="project" value="TreeGrafter"/>
</dbReference>
<dbReference type="EMBL" id="SLWS01000003">
    <property type="protein sequence ID" value="TCO60512.1"/>
    <property type="molecule type" value="Genomic_DNA"/>
</dbReference>
<keyword evidence="7" id="KW-1185">Reference proteome</keyword>